<evidence type="ECO:0000256" key="5">
    <source>
        <dbReference type="ARBA" id="ARBA00047517"/>
    </source>
</evidence>
<dbReference type="Gene3D" id="3.90.1150.10">
    <property type="entry name" value="Aspartate Aminotransferase, domain 1"/>
    <property type="match status" value="1"/>
</dbReference>
<dbReference type="AlphaFoldDB" id="A0A371RF99"/>
<comment type="catalytic activity">
    <reaction evidence="5">
        <text>L,L-cystathionine + H2O = L-homocysteine + pyruvate + NH4(+)</text>
        <dbReference type="Rhea" id="RHEA:13965"/>
        <dbReference type="ChEBI" id="CHEBI:15361"/>
        <dbReference type="ChEBI" id="CHEBI:15377"/>
        <dbReference type="ChEBI" id="CHEBI:28938"/>
        <dbReference type="ChEBI" id="CHEBI:58161"/>
        <dbReference type="ChEBI" id="CHEBI:58199"/>
    </reaction>
</comment>
<dbReference type="GO" id="GO:0019346">
    <property type="term" value="P:transsulfuration"/>
    <property type="evidence" value="ECO:0007669"/>
    <property type="project" value="InterPro"/>
</dbReference>
<dbReference type="RefSeq" id="WP_116390728.1">
    <property type="nucleotide sequence ID" value="NZ_QUQO01000001.1"/>
</dbReference>
<evidence type="ECO:0000256" key="7">
    <source>
        <dbReference type="RuleBase" id="RU362118"/>
    </source>
</evidence>
<comment type="cofactor">
    <cofactor evidence="1 7">
        <name>pyridoxal 5'-phosphate</name>
        <dbReference type="ChEBI" id="CHEBI:597326"/>
    </cofactor>
</comment>
<gene>
    <name evidence="8" type="primary">metC</name>
    <name evidence="8" type="ORF">DX908_01670</name>
</gene>
<accession>A0A371RF99</accession>
<evidence type="ECO:0000256" key="6">
    <source>
        <dbReference type="PIRSR" id="PIRSR001434-2"/>
    </source>
</evidence>
<dbReference type="SUPFAM" id="SSF53383">
    <property type="entry name" value="PLP-dependent transferases"/>
    <property type="match status" value="1"/>
</dbReference>
<dbReference type="OrthoDB" id="9790858at2"/>
<dbReference type="InterPro" id="IPR015422">
    <property type="entry name" value="PyrdxlP-dep_Trfase_small"/>
</dbReference>
<keyword evidence="3 6" id="KW-0663">Pyridoxal phosphate</keyword>
<dbReference type="Gene3D" id="3.40.640.10">
    <property type="entry name" value="Type I PLP-dependent aspartate aminotransferase-like (Major domain)"/>
    <property type="match status" value="1"/>
</dbReference>
<dbReference type="FunCoup" id="A0A371RF99">
    <property type="interactions" value="111"/>
</dbReference>
<comment type="similarity">
    <text evidence="2 7">Belongs to the trans-sulfuration enzymes family.</text>
</comment>
<evidence type="ECO:0000256" key="2">
    <source>
        <dbReference type="ARBA" id="ARBA00009077"/>
    </source>
</evidence>
<comment type="caution">
    <text evidence="8">The sequence shown here is derived from an EMBL/GenBank/DDBJ whole genome shotgun (WGS) entry which is preliminary data.</text>
</comment>
<organism evidence="8 9">
    <name type="scientific">Parvularcula marina</name>
    <dbReference type="NCBI Taxonomy" id="2292771"/>
    <lineage>
        <taxon>Bacteria</taxon>
        <taxon>Pseudomonadati</taxon>
        <taxon>Pseudomonadota</taxon>
        <taxon>Alphaproteobacteria</taxon>
        <taxon>Parvularculales</taxon>
        <taxon>Parvularculaceae</taxon>
        <taxon>Parvularcula</taxon>
    </lineage>
</organism>
<keyword evidence="4 8" id="KW-0456">Lyase</keyword>
<evidence type="ECO:0000256" key="4">
    <source>
        <dbReference type="ARBA" id="ARBA00023239"/>
    </source>
</evidence>
<dbReference type="Proteomes" id="UP000264589">
    <property type="component" value="Unassembled WGS sequence"/>
</dbReference>
<dbReference type="PANTHER" id="PTHR43500">
    <property type="entry name" value="CYSTATHIONINE BETA-LYASE-RELATED"/>
    <property type="match status" value="1"/>
</dbReference>
<reference evidence="8 9" key="1">
    <citation type="submission" date="2018-08" db="EMBL/GenBank/DDBJ databases">
        <title>Parvularcula sp. SM1705, isolated from surface water of the South Sea China.</title>
        <authorList>
            <person name="Sun L."/>
        </authorList>
    </citation>
    <scope>NUCLEOTIDE SEQUENCE [LARGE SCALE GENOMIC DNA]</scope>
    <source>
        <strain evidence="8 9">SM1705</strain>
    </source>
</reference>
<dbReference type="InterPro" id="IPR015421">
    <property type="entry name" value="PyrdxlP-dep_Trfase_major"/>
</dbReference>
<sequence length="380" mass="41229">MKGPTKDAHKGRPAEGVRMVNPAVECGSTVLFPDYASFRAQNRPWHYGRMGTPTHKALEESLGELEGAEHVSLTGSGLAACTLAILSVVKEGGHLLVTDSAYEPTRAFCDIYLKSLGIETTYFDPHADEAAIRELVRPNTQGIFCESPGSLTFEVQDIPAIVRGAGDIPVIVDNTYGAGVHYKPLELGAAISLQALTKYVGGHSDLLMGAVITRKDLATAVQRTARVLGISVSGKDASLAHRGLRTLHRRLDVHEASGLAVARWLEDRPEIASVLHPGLESHPGHALWARDGTGTNGLFSVIADWEDEATTGRFIDALHYFGLGYSWGGYESLCLPAWPAKVRSAVPWTETRQLLRFHIGLEDVSDLTTDLKNAFDMLKR</sequence>
<evidence type="ECO:0000256" key="3">
    <source>
        <dbReference type="ARBA" id="ARBA00022898"/>
    </source>
</evidence>
<protein>
    <submittedName>
        <fullName evidence="8">Cystathionine beta-lyase</fullName>
        <ecNumber evidence="8">4.4.1.8</ecNumber>
    </submittedName>
</protein>
<dbReference type="NCBIfam" id="TIGR01324">
    <property type="entry name" value="cysta_beta_ly_B"/>
    <property type="match status" value="1"/>
</dbReference>
<evidence type="ECO:0000313" key="8">
    <source>
        <dbReference type="EMBL" id="RFB04100.1"/>
    </source>
</evidence>
<dbReference type="GO" id="GO:0047804">
    <property type="term" value="F:cysteine-S-conjugate beta-lyase activity"/>
    <property type="evidence" value="ECO:0007669"/>
    <property type="project" value="InterPro"/>
</dbReference>
<dbReference type="InterPro" id="IPR006233">
    <property type="entry name" value="Cys_b_lyase_bac"/>
</dbReference>
<dbReference type="Pfam" id="PF01053">
    <property type="entry name" value="Cys_Met_Meta_PP"/>
    <property type="match status" value="1"/>
</dbReference>
<dbReference type="InParanoid" id="A0A371RF99"/>
<evidence type="ECO:0000256" key="1">
    <source>
        <dbReference type="ARBA" id="ARBA00001933"/>
    </source>
</evidence>
<dbReference type="PANTHER" id="PTHR43500:SF1">
    <property type="entry name" value="CYSTATHIONINE BETA-LYASE-RELATED"/>
    <property type="match status" value="1"/>
</dbReference>
<evidence type="ECO:0000313" key="9">
    <source>
        <dbReference type="Proteomes" id="UP000264589"/>
    </source>
</evidence>
<dbReference type="GO" id="GO:0030170">
    <property type="term" value="F:pyridoxal phosphate binding"/>
    <property type="evidence" value="ECO:0007669"/>
    <property type="project" value="InterPro"/>
</dbReference>
<keyword evidence="9" id="KW-1185">Reference proteome</keyword>
<feature type="modified residue" description="N6-(pyridoxal phosphate)lysine" evidence="6">
    <location>
        <position position="198"/>
    </location>
</feature>
<dbReference type="InterPro" id="IPR000277">
    <property type="entry name" value="Cys/Met-Metab_PyrdxlP-dep_enz"/>
</dbReference>
<name>A0A371RF99_9PROT</name>
<dbReference type="GO" id="GO:0019450">
    <property type="term" value="P:L-cysteine catabolic process to pyruvate"/>
    <property type="evidence" value="ECO:0007669"/>
    <property type="project" value="TreeGrafter"/>
</dbReference>
<dbReference type="PIRSF" id="PIRSF001434">
    <property type="entry name" value="CGS"/>
    <property type="match status" value="1"/>
</dbReference>
<dbReference type="EC" id="4.4.1.8" evidence="8"/>
<dbReference type="EMBL" id="QUQO01000001">
    <property type="protein sequence ID" value="RFB04100.1"/>
    <property type="molecule type" value="Genomic_DNA"/>
</dbReference>
<proteinExistence type="inferred from homology"/>
<dbReference type="InterPro" id="IPR015424">
    <property type="entry name" value="PyrdxlP-dep_Trfase"/>
</dbReference>